<gene>
    <name evidence="2" type="ORF">Adt_42063</name>
</gene>
<dbReference type="EMBL" id="JBFOLK010000013">
    <property type="protein sequence ID" value="KAL2466212.1"/>
    <property type="molecule type" value="Genomic_DNA"/>
</dbReference>
<dbReference type="PANTHER" id="PTHR48475">
    <property type="entry name" value="RIBONUCLEASE H"/>
    <property type="match status" value="1"/>
</dbReference>
<dbReference type="InterPro" id="IPR043502">
    <property type="entry name" value="DNA/RNA_pol_sf"/>
</dbReference>
<dbReference type="InterPro" id="IPR041577">
    <property type="entry name" value="RT_RNaseH_2"/>
</dbReference>
<dbReference type="PANTHER" id="PTHR48475:SF1">
    <property type="entry name" value="RNASE H TYPE-1 DOMAIN-CONTAINING PROTEIN"/>
    <property type="match status" value="1"/>
</dbReference>
<evidence type="ECO:0000313" key="3">
    <source>
        <dbReference type="Proteomes" id="UP001604336"/>
    </source>
</evidence>
<dbReference type="AlphaFoldDB" id="A0ABD1PQN2"/>
<name>A0ABD1PQN2_9LAMI</name>
<dbReference type="Gene3D" id="3.30.70.270">
    <property type="match status" value="1"/>
</dbReference>
<protein>
    <submittedName>
        <fullName evidence="2">Retrovirus-related Pol polyprotein from transposon</fullName>
    </submittedName>
</protein>
<dbReference type="Pfam" id="PF17919">
    <property type="entry name" value="RT_RNaseH_2"/>
    <property type="match status" value="1"/>
</dbReference>
<dbReference type="InterPro" id="IPR043128">
    <property type="entry name" value="Rev_trsase/Diguanyl_cyclase"/>
</dbReference>
<organism evidence="2 3">
    <name type="scientific">Abeliophyllum distichum</name>
    <dbReference type="NCBI Taxonomy" id="126358"/>
    <lineage>
        <taxon>Eukaryota</taxon>
        <taxon>Viridiplantae</taxon>
        <taxon>Streptophyta</taxon>
        <taxon>Embryophyta</taxon>
        <taxon>Tracheophyta</taxon>
        <taxon>Spermatophyta</taxon>
        <taxon>Magnoliopsida</taxon>
        <taxon>eudicotyledons</taxon>
        <taxon>Gunneridae</taxon>
        <taxon>Pentapetalae</taxon>
        <taxon>asterids</taxon>
        <taxon>lamiids</taxon>
        <taxon>Lamiales</taxon>
        <taxon>Oleaceae</taxon>
        <taxon>Forsythieae</taxon>
        <taxon>Abeliophyllum</taxon>
    </lineage>
</organism>
<dbReference type="Gene3D" id="3.30.420.10">
    <property type="entry name" value="Ribonuclease H-like superfamily/Ribonuclease H"/>
    <property type="match status" value="1"/>
</dbReference>
<dbReference type="Proteomes" id="UP001604336">
    <property type="component" value="Unassembled WGS sequence"/>
</dbReference>
<comment type="caution">
    <text evidence="2">The sequence shown here is derived from an EMBL/GenBank/DDBJ whole genome shotgun (WGS) entry which is preliminary data.</text>
</comment>
<accession>A0ABD1PQN2</accession>
<keyword evidence="3" id="KW-1185">Reference proteome</keyword>
<reference evidence="3" key="1">
    <citation type="submission" date="2024-07" db="EMBL/GenBank/DDBJ databases">
        <title>Two chromosome-level genome assemblies of Korean endemic species Abeliophyllum distichum and Forsythia ovata (Oleaceae).</title>
        <authorList>
            <person name="Jang H."/>
        </authorList>
    </citation>
    <scope>NUCLEOTIDE SEQUENCE [LARGE SCALE GENOMIC DNA]</scope>
</reference>
<sequence length="198" mass="22185">MRPPTKIKEVQRLTGRIAALSRFVSKSTDKCKPFFDALRGGKQFKWSEECQLAFEEMKKQLAQPPLLSKPLIEEVLTLYLAVLKHSISSVLIRSDERIQHSVYYVSQALHDAELRSVRSTSPMLNKKNIGLSLLIGSSTETCAGAEVVLMSPDSELLCQSLRFDFHAFNNMAEYEALIAGLRFVKGMGALKLLVYSDS</sequence>
<evidence type="ECO:0000313" key="2">
    <source>
        <dbReference type="EMBL" id="KAL2466212.1"/>
    </source>
</evidence>
<feature type="domain" description="Reverse transcriptase/retrotransposon-derived protein RNase H-like" evidence="1">
    <location>
        <begin position="46"/>
        <end position="115"/>
    </location>
</feature>
<dbReference type="SUPFAM" id="SSF56672">
    <property type="entry name" value="DNA/RNA polymerases"/>
    <property type="match status" value="1"/>
</dbReference>
<proteinExistence type="predicted"/>
<dbReference type="InterPro" id="IPR036397">
    <property type="entry name" value="RNaseH_sf"/>
</dbReference>
<evidence type="ECO:0000259" key="1">
    <source>
        <dbReference type="Pfam" id="PF17919"/>
    </source>
</evidence>